<protein>
    <submittedName>
        <fullName evidence="3">Cysteine synthase</fullName>
        <ecNumber evidence="3">2.5.1.47</ecNumber>
    </submittedName>
</protein>
<dbReference type="InterPro" id="IPR036052">
    <property type="entry name" value="TrpB-like_PALP_sf"/>
</dbReference>
<dbReference type="SUPFAM" id="SSF53686">
    <property type="entry name" value="Tryptophan synthase beta subunit-like PLP-dependent enzymes"/>
    <property type="match status" value="1"/>
</dbReference>
<dbReference type="Gene3D" id="3.40.50.1100">
    <property type="match status" value="2"/>
</dbReference>
<keyword evidence="3" id="KW-0808">Transferase</keyword>
<dbReference type="EMBL" id="CP003321">
    <property type="protein sequence ID" value="AFL66531.1"/>
    <property type="molecule type" value="Genomic_DNA"/>
</dbReference>
<comment type="cofactor">
    <cofactor evidence="1">
        <name>pyridoxal 5'-phosphate</name>
        <dbReference type="ChEBI" id="CHEBI:597326"/>
    </cofactor>
</comment>
<dbReference type="PANTHER" id="PTHR10314">
    <property type="entry name" value="CYSTATHIONINE BETA-SYNTHASE"/>
    <property type="match status" value="1"/>
</dbReference>
<evidence type="ECO:0000256" key="1">
    <source>
        <dbReference type="ARBA" id="ARBA00001933"/>
    </source>
</evidence>
<dbReference type="InterPro" id="IPR001926">
    <property type="entry name" value="TrpB-like_PALP"/>
</dbReference>
<accession>I3XRF7</accession>
<dbReference type="InterPro" id="IPR050214">
    <property type="entry name" value="Cys_Synth/Cystath_Beta-Synth"/>
</dbReference>
<evidence type="ECO:0000313" key="4">
    <source>
        <dbReference type="Proteomes" id="UP000006175"/>
    </source>
</evidence>
<feature type="domain" description="Tryptophan synthase beta chain-like PALP" evidence="2">
    <location>
        <begin position="116"/>
        <end position="387"/>
    </location>
</feature>
<dbReference type="EC" id="2.5.1.47" evidence="3"/>
<dbReference type="Proteomes" id="UP000006175">
    <property type="component" value="Chromosome"/>
</dbReference>
<evidence type="ECO:0000313" key="3">
    <source>
        <dbReference type="EMBL" id="AFL66531.1"/>
    </source>
</evidence>
<dbReference type="HOGENOM" id="CLU_021018_1_1_2"/>
<gene>
    <name evidence="3" type="ORF">Desfe_0630</name>
</gene>
<dbReference type="GO" id="GO:0006535">
    <property type="term" value="P:cysteine biosynthetic process from serine"/>
    <property type="evidence" value="ECO:0007669"/>
    <property type="project" value="InterPro"/>
</dbReference>
<dbReference type="KEGG" id="dfd:Desfe_0630"/>
<reference evidence="3 4" key="1">
    <citation type="journal article" date="2012" name="J. Bacteriol.">
        <title>Complete Genome Sequence of Desulfurococcus fermentans, a Hyperthermophilic Cellulolytic Crenarchaeon Isolated from a Freshwater Hot Spring in Kamchatka, Russia.</title>
        <authorList>
            <person name="Susanti D."/>
            <person name="Johnson E.F."/>
            <person name="Rodriguez J.R."/>
            <person name="Anderson I."/>
            <person name="Perevalova A.A."/>
            <person name="Kyrpides N."/>
            <person name="Lucas S."/>
            <person name="Han J."/>
            <person name="Lapidus A."/>
            <person name="Cheng J.F."/>
            <person name="Goodwin L."/>
            <person name="Pitluck S."/>
            <person name="Mavrommatis K."/>
            <person name="Peters L."/>
            <person name="Land M.L."/>
            <person name="Hauser L."/>
            <person name="Gopalan V."/>
            <person name="Chan P.P."/>
            <person name="Lowe T.M."/>
            <person name="Atomi H."/>
            <person name="Bonch-Osmolovskaya E.A."/>
            <person name="Woyke T."/>
            <person name="Mukhopadhyay B."/>
        </authorList>
    </citation>
    <scope>NUCLEOTIDE SEQUENCE [LARGE SCALE GENOMIC DNA]</scope>
    <source>
        <strain evidence="3 4">DSM 16532</strain>
    </source>
</reference>
<dbReference type="InterPro" id="IPR001216">
    <property type="entry name" value="P-phosphate_BS"/>
</dbReference>
<dbReference type="PROSITE" id="PS00901">
    <property type="entry name" value="CYS_SYNTHASE"/>
    <property type="match status" value="1"/>
</dbReference>
<evidence type="ECO:0000259" key="2">
    <source>
        <dbReference type="Pfam" id="PF00291"/>
    </source>
</evidence>
<dbReference type="eggNOG" id="arCOG01430">
    <property type="taxonomic scope" value="Archaea"/>
</dbReference>
<dbReference type="GO" id="GO:0004124">
    <property type="term" value="F:cysteine synthase activity"/>
    <property type="evidence" value="ECO:0007669"/>
    <property type="project" value="UniProtKB-EC"/>
</dbReference>
<organism evidence="3 4">
    <name type="scientific">Desulfurococcus amylolyticus DSM 16532</name>
    <dbReference type="NCBI Taxonomy" id="768672"/>
    <lineage>
        <taxon>Archaea</taxon>
        <taxon>Thermoproteota</taxon>
        <taxon>Thermoprotei</taxon>
        <taxon>Desulfurococcales</taxon>
        <taxon>Desulfurococcaceae</taxon>
        <taxon>Desulfurococcus</taxon>
    </lineage>
</organism>
<dbReference type="AlphaFoldDB" id="I3XRF7"/>
<name>I3XRF7_DESAM</name>
<dbReference type="Pfam" id="PF00291">
    <property type="entry name" value="PALP"/>
    <property type="match status" value="1"/>
</dbReference>
<proteinExistence type="predicted"/>
<sequence>MVLPITRLLEVVILKLVEPAMLKAPSMSLKEYIDTLGYIISKWRAPIIRVRDDWVLDEDAAVFNALAEFGVKYVPVSDTLGEAGEVSLNLLNPFHEVQGNGLRVYDSVVELVSRNTPTPLVKLRSLSNSDVRVWAKLEWYHPFSLSIKDRVAWYMLHRFLERGVKPAKLYEASSTNTGMALVGLGNYHGVKTRIYLPATAQRCVDYVFKAMGAEVVREGTPITISMLSKVLVEASRDNAVVLNQFENDYNFLVHLRYTAKEIDYQLMSKGVKPSVIVAGLGTSGHLSALSFYFKNKYKSVETIGVQSAQGSSIPGIRRVETGVKWLHMVEVDRVVDVRLEEALTGILHVARIDGILPGFSSGAAVYALMKLLEEGSLRGDVVVVFPDHGLKYVELLETLLAEKCVVESTPGLSRD</sequence>
<keyword evidence="4" id="KW-1185">Reference proteome</keyword>